<evidence type="ECO:0000256" key="4">
    <source>
        <dbReference type="ARBA" id="ARBA00022618"/>
    </source>
</evidence>
<dbReference type="Gene3D" id="1.10.418.30">
    <property type="entry name" value="Ncd80 complex, Ncd80 subunit"/>
    <property type="match status" value="1"/>
</dbReference>
<feature type="compositionally biased region" description="Basic and acidic residues" evidence="13">
    <location>
        <begin position="751"/>
        <end position="763"/>
    </location>
</feature>
<evidence type="ECO:0000259" key="14">
    <source>
        <dbReference type="Pfam" id="PF03801"/>
    </source>
</evidence>
<reference evidence="16" key="1">
    <citation type="submission" date="2023-01" db="EMBL/GenBank/DDBJ databases">
        <title>Exophiala dermititidis isolated from Cystic Fibrosis Patient.</title>
        <authorList>
            <person name="Kurbessoian T."/>
            <person name="Crocker A."/>
            <person name="Murante D."/>
            <person name="Hogan D.A."/>
            <person name="Stajich J.E."/>
        </authorList>
    </citation>
    <scope>NUCLEOTIDE SEQUENCE</scope>
    <source>
        <strain evidence="16">Ex8</strain>
    </source>
</reference>
<dbReference type="GO" id="GO:0005634">
    <property type="term" value="C:nucleus"/>
    <property type="evidence" value="ECO:0007669"/>
    <property type="project" value="UniProtKB-SubCell"/>
</dbReference>
<comment type="subunit">
    <text evidence="11">Component of the NDC80 complex.</text>
</comment>
<evidence type="ECO:0000256" key="13">
    <source>
        <dbReference type="SAM" id="MobiDB-lite"/>
    </source>
</evidence>
<comment type="function">
    <text evidence="1 11">Acts as a component of the essential kinetochore-associated NDC80 complex, which is required for chromosome segregation and spindle checkpoint activity.</text>
</comment>
<evidence type="ECO:0000256" key="11">
    <source>
        <dbReference type="RuleBase" id="RU368072"/>
    </source>
</evidence>
<dbReference type="EMBL" id="JAJGCB010000003">
    <property type="protein sequence ID" value="KAJ8993884.1"/>
    <property type="molecule type" value="Genomic_DNA"/>
</dbReference>
<accession>A0AAN6IWG5</accession>
<dbReference type="InterPro" id="IPR005550">
    <property type="entry name" value="Kinetochore_Ndc80"/>
</dbReference>
<evidence type="ECO:0000256" key="8">
    <source>
        <dbReference type="ARBA" id="ARBA00023242"/>
    </source>
</evidence>
<sequence>MSQPTGLFSVRRPRETLGNIQNFSGIPQPASAVKRVSSSHELRNAPYTASHVRSTSINQSIQRPAQPNFHRSSSGGNLADMGISTVRRSASNNVFGSAHTGRQSLAPNQLFGPQTPATQSLQRRSSIFSRPSAHGPVAHQSFFSQPPAPTGAPKDPRPLRDSSYRARLSQELLDYLTQNNFELEMKHSLTQNSVKSPTQKDFTLMFQWLYKRIDPGYRFQKGIDTEVPPIMKQLRYPYERDITKSHLVAVGGQNWPRFLGLLHWMMQLAQMLDNFSRGAYDDACAEAGIDVSSDRIVFRFLFGAYQDWLQMGPEDDEESEDAALQPHIQAMNEEFERVNAKHVEELKMYEAEHEALKAQIEEFERNAPDIAKLDKHFKILEDDKKKFEEYNANVQAKIEKYDSRIKILEAEIQRTVADLQVVEQERQGLQQSVDRQGLNIQDIDRMNTERERLTKSHEDAVAALDELNKQVLEKEAETARKLEDLEAVVKRYNSLGYQLSLIPSTAVNAKGADYELRLNVSENSKFLSTSQQRSSSSSSSSRRHGSSTTAAEASGGSTDRLLADHNVGYSPIHLLNLDLRGAVRNAFIALRKEINERRKAAADADLNARDFLDNISEALHEKNTEIDNLNYRVNEASRLYASLKESNNTIYTQQTSAIEKLEKELARMREGLERGVVELEQREIEVQVAWESMREEAARVREELHSGVERCLEDVIRFKVHIQKGLEEFEGWVGEEVELELLGDEMEDMGLDDKEGKKEDGEK</sequence>
<dbReference type="GO" id="GO:0051301">
    <property type="term" value="P:cell division"/>
    <property type="evidence" value="ECO:0007669"/>
    <property type="project" value="UniProtKB-UniRule"/>
</dbReference>
<keyword evidence="9 11" id="KW-0131">Cell cycle</keyword>
<keyword evidence="8 11" id="KW-0539">Nucleus</keyword>
<evidence type="ECO:0000256" key="10">
    <source>
        <dbReference type="ARBA" id="ARBA00023328"/>
    </source>
</evidence>
<proteinExistence type="inferred from homology"/>
<dbReference type="Pfam" id="PF24487">
    <property type="entry name" value="NDC80_loop"/>
    <property type="match status" value="1"/>
</dbReference>
<evidence type="ECO:0000256" key="1">
    <source>
        <dbReference type="ARBA" id="ARBA00002772"/>
    </source>
</evidence>
<feature type="region of interest" description="Disordered" evidence="13">
    <location>
        <begin position="36"/>
        <end position="80"/>
    </location>
</feature>
<keyword evidence="7 12" id="KW-0175">Coiled coil</keyword>
<dbReference type="FunFam" id="1.10.418.30:FF:000001">
    <property type="entry name" value="Probable kinetochore protein ndc80"/>
    <property type="match status" value="1"/>
</dbReference>
<keyword evidence="6 11" id="KW-0995">Kinetochore</keyword>
<comment type="subcellular location">
    <subcellularLocation>
        <location evidence="11">Chromosome</location>
        <location evidence="11">Centromere</location>
        <location evidence="11">Kinetochore</location>
    </subcellularLocation>
    <subcellularLocation>
        <location evidence="11">Nucleus</location>
    </subcellularLocation>
</comment>
<feature type="region of interest" description="Disordered" evidence="13">
    <location>
        <begin position="95"/>
        <end position="161"/>
    </location>
</feature>
<name>A0AAN6IWG5_EXODE</name>
<dbReference type="InterPro" id="IPR038273">
    <property type="entry name" value="Ndc80_sf"/>
</dbReference>
<dbReference type="InterPro" id="IPR057091">
    <property type="entry name" value="NDC80_loop"/>
</dbReference>
<gene>
    <name evidence="16" type="primary">NDC80</name>
    <name evidence="16" type="ORF">HRR80_002387</name>
</gene>
<feature type="domain" description="Kinetochore protein Ndc80 CH" evidence="14">
    <location>
        <begin position="122"/>
        <end position="274"/>
    </location>
</feature>
<keyword evidence="3 11" id="KW-0158">Chromosome</keyword>
<dbReference type="PANTHER" id="PTHR10643">
    <property type="entry name" value="KINETOCHORE PROTEIN NDC80"/>
    <property type="match status" value="1"/>
</dbReference>
<feature type="coiled-coil region" evidence="12">
    <location>
        <begin position="332"/>
        <end position="488"/>
    </location>
</feature>
<evidence type="ECO:0000259" key="15">
    <source>
        <dbReference type="Pfam" id="PF24487"/>
    </source>
</evidence>
<keyword evidence="5 11" id="KW-0498">Mitosis</keyword>
<feature type="region of interest" description="Disordered" evidence="13">
    <location>
        <begin position="527"/>
        <end position="557"/>
    </location>
</feature>
<dbReference type="GO" id="GO:0051315">
    <property type="term" value="P:attachment of mitotic spindle microtubules to kinetochore"/>
    <property type="evidence" value="ECO:0007669"/>
    <property type="project" value="UniProtKB-UniRule"/>
</dbReference>
<feature type="compositionally biased region" description="Polar residues" evidence="13">
    <location>
        <begin position="51"/>
        <end position="76"/>
    </location>
</feature>
<dbReference type="InterPro" id="IPR055260">
    <property type="entry name" value="Ndc80_CH"/>
</dbReference>
<comment type="caution">
    <text evidence="16">The sequence shown here is derived from an EMBL/GenBank/DDBJ whole genome shotgun (WGS) entry which is preliminary data.</text>
</comment>
<dbReference type="PANTHER" id="PTHR10643:SF2">
    <property type="entry name" value="KINETOCHORE PROTEIN NDC80 HOMOLOG"/>
    <property type="match status" value="1"/>
</dbReference>
<evidence type="ECO:0000256" key="3">
    <source>
        <dbReference type="ARBA" id="ARBA00022454"/>
    </source>
</evidence>
<feature type="coiled-coil region" evidence="12">
    <location>
        <begin position="612"/>
        <end position="682"/>
    </location>
</feature>
<feature type="compositionally biased region" description="Low complexity" evidence="13">
    <location>
        <begin position="528"/>
        <end position="557"/>
    </location>
</feature>
<evidence type="ECO:0000313" key="17">
    <source>
        <dbReference type="Proteomes" id="UP001161757"/>
    </source>
</evidence>
<evidence type="ECO:0000256" key="9">
    <source>
        <dbReference type="ARBA" id="ARBA00023306"/>
    </source>
</evidence>
<evidence type="ECO:0000256" key="6">
    <source>
        <dbReference type="ARBA" id="ARBA00022838"/>
    </source>
</evidence>
<dbReference type="Proteomes" id="UP001161757">
    <property type="component" value="Unassembled WGS sequence"/>
</dbReference>
<evidence type="ECO:0000256" key="5">
    <source>
        <dbReference type="ARBA" id="ARBA00022776"/>
    </source>
</evidence>
<organism evidence="16 17">
    <name type="scientific">Exophiala dermatitidis</name>
    <name type="common">Black yeast-like fungus</name>
    <name type="synonym">Wangiella dermatitidis</name>
    <dbReference type="NCBI Taxonomy" id="5970"/>
    <lineage>
        <taxon>Eukaryota</taxon>
        <taxon>Fungi</taxon>
        <taxon>Dikarya</taxon>
        <taxon>Ascomycota</taxon>
        <taxon>Pezizomycotina</taxon>
        <taxon>Eurotiomycetes</taxon>
        <taxon>Chaetothyriomycetidae</taxon>
        <taxon>Chaetothyriales</taxon>
        <taxon>Herpotrichiellaceae</taxon>
        <taxon>Exophiala</taxon>
    </lineage>
</organism>
<evidence type="ECO:0000313" key="16">
    <source>
        <dbReference type="EMBL" id="KAJ8993884.1"/>
    </source>
</evidence>
<protein>
    <recommendedName>
        <fullName evidence="11">Kinetochore protein NDC80</fullName>
    </recommendedName>
</protein>
<evidence type="ECO:0000256" key="2">
    <source>
        <dbReference type="ARBA" id="ARBA00007050"/>
    </source>
</evidence>
<keyword evidence="4 11" id="KW-0132">Cell division</keyword>
<evidence type="ECO:0000256" key="12">
    <source>
        <dbReference type="SAM" id="Coils"/>
    </source>
</evidence>
<feature type="region of interest" description="Disordered" evidence="13">
    <location>
        <begin position="743"/>
        <end position="763"/>
    </location>
</feature>
<feature type="compositionally biased region" description="Polar residues" evidence="13">
    <location>
        <begin position="95"/>
        <end position="129"/>
    </location>
</feature>
<evidence type="ECO:0000256" key="7">
    <source>
        <dbReference type="ARBA" id="ARBA00023054"/>
    </source>
</evidence>
<feature type="domain" description="Kinetochore protein NDC80 loop region" evidence="15">
    <location>
        <begin position="463"/>
        <end position="528"/>
    </location>
</feature>
<dbReference type="GO" id="GO:0031262">
    <property type="term" value="C:Ndc80 complex"/>
    <property type="evidence" value="ECO:0007669"/>
    <property type="project" value="UniProtKB-UniRule"/>
</dbReference>
<dbReference type="AlphaFoldDB" id="A0AAN6IWG5"/>
<comment type="similarity">
    <text evidence="2 11">Belongs to the NDC80/HEC1 family.</text>
</comment>
<dbReference type="Pfam" id="PF03801">
    <property type="entry name" value="Ndc80_HEC"/>
    <property type="match status" value="1"/>
</dbReference>
<keyword evidence="10 11" id="KW-0137">Centromere</keyword>